<dbReference type="Pfam" id="PF03629">
    <property type="entry name" value="SASA"/>
    <property type="match status" value="2"/>
</dbReference>
<dbReference type="SUPFAM" id="SSF52266">
    <property type="entry name" value="SGNH hydrolase"/>
    <property type="match status" value="1"/>
</dbReference>
<dbReference type="GO" id="GO:0005975">
    <property type="term" value="P:carbohydrate metabolic process"/>
    <property type="evidence" value="ECO:0007669"/>
    <property type="project" value="TreeGrafter"/>
</dbReference>
<dbReference type="InterPro" id="IPR008979">
    <property type="entry name" value="Galactose-bd-like_sf"/>
</dbReference>
<keyword evidence="5" id="KW-1185">Reference proteome</keyword>
<accession>A0AAE3XJV9</accession>
<dbReference type="Proteomes" id="UP001185092">
    <property type="component" value="Unassembled WGS sequence"/>
</dbReference>
<dbReference type="Gene3D" id="3.40.50.1110">
    <property type="entry name" value="SGNH hydrolase"/>
    <property type="match status" value="2"/>
</dbReference>
<dbReference type="PANTHER" id="PTHR22901">
    <property type="entry name" value="SIALATE O-ACETYLESTERASE"/>
    <property type="match status" value="1"/>
</dbReference>
<dbReference type="EC" id="3.1.1.53" evidence="4"/>
<dbReference type="InterPro" id="IPR039329">
    <property type="entry name" value="SIAE"/>
</dbReference>
<dbReference type="Gene3D" id="2.60.120.260">
    <property type="entry name" value="Galactose-binding domain-like"/>
    <property type="match status" value="1"/>
</dbReference>
<sequence length="653" mass="73476">MRSLIVAILAFLCGLQAPAFGLEMSDYYSSGMVLQRGEVNVIKGKARPGSKVSVCLDGSRVARTSVDGKGDWQLSLPPQKAGRNHLISISNDGKSIELEDVAFGDIWLCAGQSNMEYSVGMFPYADQVAKSADSKDIRFFNVESRMDGLPRKDIAGEGWLYATGDRVKDLSAVGYFFGKNLSDSLDVPVGLISVNWSGTAIEPWMSKEALEKFPEFQGVLVNSQDKYFEEVEQAFSVFRKDWDDKHYLKGEGLNEKWYSPIHDFSEWKPINLPAYWENAGLEDYDGAVWFKTSFDIPEGFEGDTLLLDLNLIDDYDIAWVNGLKVGETFGNKVWRHYKVATDDLKAKGNVLVLRVFDIGDNGGLNFHPLFASDILSGEWVYQEDYRLETDGFEVPDIVNVSPFSSISVLYNGMLAPLADMKIKGVIWYQGESNVSRAADYEKLLEAMIEDWRRTFSKPDLPFAIVQLANFNLEKDSYADSEWAELRESQQRVSDKVEQVCMATAIDLGDAYDIHPHNKQEVGRRLAEGVLSMVYDRGSCYQQGPRLEKVEYKEKSVILTFDQDLEVKGKYGYVRGFVLSGESGEFAWAKAKLLASNKVEVRANADDRPSALRYLWEDNPGEMNLYGKDSGLPAHPFRTDTLVLSTEGKHYDFD</sequence>
<dbReference type="InterPro" id="IPR036514">
    <property type="entry name" value="SGNH_hydro_sf"/>
</dbReference>
<proteinExistence type="predicted"/>
<dbReference type="GO" id="GO:0001681">
    <property type="term" value="F:sialate O-acetylesterase activity"/>
    <property type="evidence" value="ECO:0007669"/>
    <property type="project" value="UniProtKB-EC"/>
</dbReference>
<evidence type="ECO:0000259" key="3">
    <source>
        <dbReference type="Pfam" id="PF03629"/>
    </source>
</evidence>
<evidence type="ECO:0000256" key="1">
    <source>
        <dbReference type="ARBA" id="ARBA00022801"/>
    </source>
</evidence>
<evidence type="ECO:0000256" key="2">
    <source>
        <dbReference type="SAM" id="SignalP"/>
    </source>
</evidence>
<organism evidence="4 5">
    <name type="scientific">Aureibacter tunicatorum</name>
    <dbReference type="NCBI Taxonomy" id="866807"/>
    <lineage>
        <taxon>Bacteria</taxon>
        <taxon>Pseudomonadati</taxon>
        <taxon>Bacteroidota</taxon>
        <taxon>Cytophagia</taxon>
        <taxon>Cytophagales</taxon>
        <taxon>Persicobacteraceae</taxon>
        <taxon>Aureibacter</taxon>
    </lineage>
</organism>
<keyword evidence="2" id="KW-0732">Signal</keyword>
<feature type="chain" id="PRO_5042163068" evidence="2">
    <location>
        <begin position="20"/>
        <end position="653"/>
    </location>
</feature>
<evidence type="ECO:0000313" key="5">
    <source>
        <dbReference type="Proteomes" id="UP001185092"/>
    </source>
</evidence>
<feature type="domain" description="Sialate O-acetylesterase" evidence="3">
    <location>
        <begin position="105"/>
        <end position="208"/>
    </location>
</feature>
<protein>
    <submittedName>
        <fullName evidence="4">Sialate O-acetylesterase</fullName>
        <ecNumber evidence="4">3.1.1.53</ecNumber>
    </submittedName>
</protein>
<name>A0AAE3XJV9_9BACT</name>
<dbReference type="RefSeq" id="WP_309936738.1">
    <property type="nucleotide sequence ID" value="NZ_AP025305.1"/>
</dbReference>
<dbReference type="AlphaFoldDB" id="A0AAE3XJV9"/>
<dbReference type="EMBL" id="JAVDQD010000001">
    <property type="protein sequence ID" value="MDR6237285.1"/>
    <property type="molecule type" value="Genomic_DNA"/>
</dbReference>
<dbReference type="PANTHER" id="PTHR22901:SF0">
    <property type="entry name" value="SIALATE O-ACETYLESTERASE"/>
    <property type="match status" value="1"/>
</dbReference>
<feature type="signal peptide" evidence="2">
    <location>
        <begin position="1"/>
        <end position="19"/>
    </location>
</feature>
<dbReference type="Gene3D" id="2.60.40.10">
    <property type="entry name" value="Immunoglobulins"/>
    <property type="match status" value="1"/>
</dbReference>
<reference evidence="4" key="1">
    <citation type="submission" date="2023-07" db="EMBL/GenBank/DDBJ databases">
        <title>Genomic Encyclopedia of Type Strains, Phase IV (KMG-IV): sequencing the most valuable type-strain genomes for metagenomic binning, comparative biology and taxonomic classification.</title>
        <authorList>
            <person name="Goeker M."/>
        </authorList>
    </citation>
    <scope>NUCLEOTIDE SEQUENCE</scope>
    <source>
        <strain evidence="4">DSM 26174</strain>
    </source>
</reference>
<dbReference type="SUPFAM" id="SSF49785">
    <property type="entry name" value="Galactose-binding domain-like"/>
    <property type="match status" value="1"/>
</dbReference>
<comment type="caution">
    <text evidence="4">The sequence shown here is derived from an EMBL/GenBank/DDBJ whole genome shotgun (WGS) entry which is preliminary data.</text>
</comment>
<feature type="domain" description="Sialate O-acetylesterase" evidence="3">
    <location>
        <begin position="414"/>
        <end position="529"/>
    </location>
</feature>
<dbReference type="InterPro" id="IPR005181">
    <property type="entry name" value="SASA"/>
</dbReference>
<keyword evidence="1 4" id="KW-0378">Hydrolase</keyword>
<evidence type="ECO:0000313" key="4">
    <source>
        <dbReference type="EMBL" id="MDR6237285.1"/>
    </source>
</evidence>
<gene>
    <name evidence="4" type="ORF">HNQ88_000261</name>
</gene>
<dbReference type="InterPro" id="IPR013783">
    <property type="entry name" value="Ig-like_fold"/>
</dbReference>